<comment type="caution">
    <text evidence="2">The sequence shown here is derived from an EMBL/GenBank/DDBJ whole genome shotgun (WGS) entry which is preliminary data.</text>
</comment>
<gene>
    <name evidence="2" type="ORF">AYI68_g7766</name>
</gene>
<name>A0A1R0GMR9_9FUNG</name>
<dbReference type="EMBL" id="LSSL01007027">
    <property type="protein sequence ID" value="OLY78191.1"/>
    <property type="molecule type" value="Genomic_DNA"/>
</dbReference>
<dbReference type="SUPFAM" id="SSF56672">
    <property type="entry name" value="DNA/RNA polymerases"/>
    <property type="match status" value="1"/>
</dbReference>
<dbReference type="InterPro" id="IPR041577">
    <property type="entry name" value="RT_RNaseH_2"/>
</dbReference>
<reference evidence="2 3" key="1">
    <citation type="journal article" date="2016" name="Mol. Biol. Evol.">
        <title>Genome-Wide Survey of Gut Fungi (Harpellales) Reveals the First Horizontally Transferred Ubiquitin Gene from a Mosquito Host.</title>
        <authorList>
            <person name="Wang Y."/>
            <person name="White M.M."/>
            <person name="Kvist S."/>
            <person name="Moncalvo J.M."/>
        </authorList>
    </citation>
    <scope>NUCLEOTIDE SEQUENCE [LARGE SCALE GENOMIC DNA]</scope>
    <source>
        <strain evidence="2 3">ALG-7-W6</strain>
    </source>
</reference>
<proteinExistence type="predicted"/>
<dbReference type="STRING" id="133383.A0A1R0GMR9"/>
<dbReference type="InterPro" id="IPR051320">
    <property type="entry name" value="Viral_Replic_Matur_Polypro"/>
</dbReference>
<dbReference type="Pfam" id="PF17919">
    <property type="entry name" value="RT_RNaseH_2"/>
    <property type="match status" value="1"/>
</dbReference>
<dbReference type="InterPro" id="IPR043502">
    <property type="entry name" value="DNA/RNA_pol_sf"/>
</dbReference>
<dbReference type="Proteomes" id="UP000187455">
    <property type="component" value="Unassembled WGS sequence"/>
</dbReference>
<dbReference type="OrthoDB" id="5417660at2759"/>
<keyword evidence="3" id="KW-1185">Reference proteome</keyword>
<accession>A0A1R0GMR9</accession>
<evidence type="ECO:0000313" key="2">
    <source>
        <dbReference type="EMBL" id="OLY78191.1"/>
    </source>
</evidence>
<evidence type="ECO:0000259" key="1">
    <source>
        <dbReference type="Pfam" id="PF17919"/>
    </source>
</evidence>
<dbReference type="AlphaFoldDB" id="A0A1R0GMR9"/>
<protein>
    <submittedName>
        <fullName evidence="2">Pol polyprotein</fullName>
    </submittedName>
</protein>
<sequence>MALDFLLATDPDITDILRDVAELFNPSPSAIKTNFPHQLRLATDQYCRSRMRRYSPEKTRRLNDKGFKLNSKKCLFAVPKVEILGFTVPASGQEISPSKIEALKNFTLPNSVITVRRFIGISSFCRSFIDKFTEIAVPLYKLLEKETGFNWNFDCESTFQALIIAMTTAPVLAHPDTTKSYVTYTDASNIGIGTSLHLLQPENTVRLIA</sequence>
<evidence type="ECO:0000313" key="3">
    <source>
        <dbReference type="Proteomes" id="UP000187455"/>
    </source>
</evidence>
<dbReference type="Gene3D" id="3.30.70.270">
    <property type="match status" value="1"/>
</dbReference>
<dbReference type="FunFam" id="3.30.70.270:FF:000020">
    <property type="entry name" value="Transposon Tf2-6 polyprotein-like Protein"/>
    <property type="match status" value="1"/>
</dbReference>
<dbReference type="PANTHER" id="PTHR33064">
    <property type="entry name" value="POL PROTEIN"/>
    <property type="match status" value="1"/>
</dbReference>
<dbReference type="PANTHER" id="PTHR33064:SF37">
    <property type="entry name" value="RIBONUCLEASE H"/>
    <property type="match status" value="1"/>
</dbReference>
<organism evidence="2 3">
    <name type="scientific">Smittium mucronatum</name>
    <dbReference type="NCBI Taxonomy" id="133383"/>
    <lineage>
        <taxon>Eukaryota</taxon>
        <taxon>Fungi</taxon>
        <taxon>Fungi incertae sedis</taxon>
        <taxon>Zoopagomycota</taxon>
        <taxon>Kickxellomycotina</taxon>
        <taxon>Harpellomycetes</taxon>
        <taxon>Harpellales</taxon>
        <taxon>Legeriomycetaceae</taxon>
        <taxon>Smittium</taxon>
    </lineage>
</organism>
<feature type="domain" description="Reverse transcriptase/retrotransposon-derived protein RNase H-like" evidence="1">
    <location>
        <begin position="151"/>
        <end position="209"/>
    </location>
</feature>
<dbReference type="InterPro" id="IPR043128">
    <property type="entry name" value="Rev_trsase/Diguanyl_cyclase"/>
</dbReference>